<proteinExistence type="inferred from homology"/>
<dbReference type="FunFam" id="3.30.30.30:FF:000002">
    <property type="entry name" value="Heat shock 70 kDa protein 4"/>
    <property type="match status" value="1"/>
</dbReference>
<dbReference type="GO" id="GO:0005634">
    <property type="term" value="C:nucleus"/>
    <property type="evidence" value="ECO:0000318"/>
    <property type="project" value="GO_Central"/>
</dbReference>
<dbReference type="SUPFAM" id="SSF100934">
    <property type="entry name" value="Heat shock protein 70kD (HSP70), C-terminal subdomain"/>
    <property type="match status" value="2"/>
</dbReference>
<dbReference type="PROSITE" id="PS01036">
    <property type="entry name" value="HSP70_3"/>
    <property type="match status" value="1"/>
</dbReference>
<dbReference type="Pfam" id="PF00012">
    <property type="entry name" value="HSP70"/>
    <property type="match status" value="1"/>
</dbReference>
<dbReference type="InterPro" id="IPR043129">
    <property type="entry name" value="ATPase_NBD"/>
</dbReference>
<evidence type="ECO:0000256" key="3">
    <source>
        <dbReference type="ARBA" id="ARBA00022840"/>
    </source>
</evidence>
<evidence type="ECO:0000256" key="1">
    <source>
        <dbReference type="ARBA" id="ARBA00007381"/>
    </source>
</evidence>
<dbReference type="GO" id="GO:0005524">
    <property type="term" value="F:ATP binding"/>
    <property type="evidence" value="ECO:0007669"/>
    <property type="project" value="UniProtKB-KW"/>
</dbReference>
<evidence type="ECO:0000313" key="6">
    <source>
        <dbReference type="Proteomes" id="UP000001357"/>
    </source>
</evidence>
<feature type="compositionally biased region" description="Basic and acidic residues" evidence="4">
    <location>
        <begin position="697"/>
        <end position="706"/>
    </location>
</feature>
<name>A9VC51_MONBE</name>
<feature type="compositionally biased region" description="Basic and acidic residues" evidence="4">
    <location>
        <begin position="737"/>
        <end position="752"/>
    </location>
</feature>
<dbReference type="FunFam" id="3.90.640.10:FF:000004">
    <property type="entry name" value="Heat shock 70 kDa protein 4"/>
    <property type="match status" value="1"/>
</dbReference>
<evidence type="ECO:0000256" key="4">
    <source>
        <dbReference type="SAM" id="MobiDB-lite"/>
    </source>
</evidence>
<dbReference type="Gene3D" id="3.30.420.40">
    <property type="match status" value="2"/>
</dbReference>
<dbReference type="FunCoup" id="A9VC51">
    <property type="interactions" value="2013"/>
</dbReference>
<feature type="compositionally biased region" description="Basic and acidic residues" evidence="4">
    <location>
        <begin position="667"/>
        <end position="691"/>
    </location>
</feature>
<dbReference type="Gene3D" id="3.30.30.30">
    <property type="match status" value="1"/>
</dbReference>
<reference evidence="5 6" key="1">
    <citation type="journal article" date="2008" name="Nature">
        <title>The genome of the choanoflagellate Monosiga brevicollis and the origin of metazoans.</title>
        <authorList>
            <consortium name="JGI Sequencing"/>
            <person name="King N."/>
            <person name="Westbrook M.J."/>
            <person name="Young S.L."/>
            <person name="Kuo A."/>
            <person name="Abedin M."/>
            <person name="Chapman J."/>
            <person name="Fairclough S."/>
            <person name="Hellsten U."/>
            <person name="Isogai Y."/>
            <person name="Letunic I."/>
            <person name="Marr M."/>
            <person name="Pincus D."/>
            <person name="Putnam N."/>
            <person name="Rokas A."/>
            <person name="Wright K.J."/>
            <person name="Zuzow R."/>
            <person name="Dirks W."/>
            <person name="Good M."/>
            <person name="Goodstein D."/>
            <person name="Lemons D."/>
            <person name="Li W."/>
            <person name="Lyons J.B."/>
            <person name="Morris A."/>
            <person name="Nichols S."/>
            <person name="Richter D.J."/>
            <person name="Salamov A."/>
            <person name="Bork P."/>
            <person name="Lim W.A."/>
            <person name="Manning G."/>
            <person name="Miller W.T."/>
            <person name="McGinnis W."/>
            <person name="Shapiro H."/>
            <person name="Tjian R."/>
            <person name="Grigoriev I.V."/>
            <person name="Rokhsar D."/>
        </authorList>
    </citation>
    <scope>NUCLEOTIDE SEQUENCE [LARGE SCALE GENOMIC DNA]</scope>
    <source>
        <strain evidence="6">MX1 / ATCC 50154</strain>
    </source>
</reference>
<dbReference type="STRING" id="81824.A9VC51"/>
<feature type="region of interest" description="Disordered" evidence="4">
    <location>
        <begin position="729"/>
        <end position="784"/>
    </location>
</feature>
<feature type="compositionally biased region" description="Basic and acidic residues" evidence="4">
    <location>
        <begin position="766"/>
        <end position="776"/>
    </location>
</feature>
<feature type="region of interest" description="Disordered" evidence="4">
    <location>
        <begin position="667"/>
        <end position="708"/>
    </location>
</feature>
<dbReference type="FunFam" id="3.30.420.40:FF:000495">
    <property type="entry name" value="Heat shock protein 4b"/>
    <property type="match status" value="1"/>
</dbReference>
<dbReference type="Gene3D" id="2.60.34.10">
    <property type="entry name" value="Substrate Binding Domain Of DNAk, Chain A, domain 1"/>
    <property type="match status" value="1"/>
</dbReference>
<accession>A9VC51</accession>
<keyword evidence="3" id="KW-0067">ATP-binding</keyword>
<dbReference type="GO" id="GO:0140662">
    <property type="term" value="F:ATP-dependent protein folding chaperone"/>
    <property type="evidence" value="ECO:0007669"/>
    <property type="project" value="InterPro"/>
</dbReference>
<dbReference type="GO" id="GO:0005829">
    <property type="term" value="C:cytosol"/>
    <property type="evidence" value="ECO:0000318"/>
    <property type="project" value="GO_Central"/>
</dbReference>
<dbReference type="InterPro" id="IPR013126">
    <property type="entry name" value="Hsp_70_fam"/>
</dbReference>
<feature type="region of interest" description="Disordered" evidence="4">
    <location>
        <begin position="470"/>
        <end position="523"/>
    </location>
</feature>
<dbReference type="GO" id="GO:0000774">
    <property type="term" value="F:adenyl-nucleotide exchange factor activity"/>
    <property type="evidence" value="ECO:0000318"/>
    <property type="project" value="GO_Central"/>
</dbReference>
<dbReference type="Proteomes" id="UP000001357">
    <property type="component" value="Unassembled WGS sequence"/>
</dbReference>
<dbReference type="Gene3D" id="1.20.1270.10">
    <property type="match status" value="1"/>
</dbReference>
<dbReference type="Gene3D" id="3.90.640.10">
    <property type="entry name" value="Actin, Chain A, domain 4"/>
    <property type="match status" value="1"/>
</dbReference>
<dbReference type="InterPro" id="IPR029047">
    <property type="entry name" value="HSP70_peptide-bd_sf"/>
</dbReference>
<dbReference type="InterPro" id="IPR029048">
    <property type="entry name" value="HSP70_C_sf"/>
</dbReference>
<feature type="compositionally biased region" description="Acidic residues" evidence="4">
    <location>
        <begin position="471"/>
        <end position="481"/>
    </location>
</feature>
<feature type="compositionally biased region" description="Basic and acidic residues" evidence="4">
    <location>
        <begin position="502"/>
        <end position="514"/>
    </location>
</feature>
<dbReference type="PANTHER" id="PTHR45639:SF4">
    <property type="entry name" value="HSC70CB, ISOFORM G"/>
    <property type="match status" value="1"/>
</dbReference>
<dbReference type="InterPro" id="IPR018181">
    <property type="entry name" value="Heat_shock_70_CS"/>
</dbReference>
<dbReference type="PANTHER" id="PTHR45639">
    <property type="entry name" value="HSC70CB, ISOFORM G-RELATED"/>
    <property type="match status" value="1"/>
</dbReference>
<dbReference type="GeneID" id="5895520"/>
<dbReference type="FunFam" id="1.20.1270.10:FF:000002">
    <property type="entry name" value="Heat shock 70 kDa protein 4"/>
    <property type="match status" value="1"/>
</dbReference>
<evidence type="ECO:0000256" key="2">
    <source>
        <dbReference type="ARBA" id="ARBA00022741"/>
    </source>
</evidence>
<dbReference type="SUPFAM" id="SSF100920">
    <property type="entry name" value="Heat shock protein 70kD (HSP70), peptide-binding domain"/>
    <property type="match status" value="1"/>
</dbReference>
<dbReference type="AlphaFoldDB" id="A9VC51"/>
<dbReference type="KEGG" id="mbr:MONBRDRAFT_34504"/>
<organism evidence="5 6">
    <name type="scientific">Monosiga brevicollis</name>
    <name type="common">Choanoflagellate</name>
    <dbReference type="NCBI Taxonomy" id="81824"/>
    <lineage>
        <taxon>Eukaryota</taxon>
        <taxon>Choanoflagellata</taxon>
        <taxon>Craspedida</taxon>
        <taxon>Salpingoecidae</taxon>
        <taxon>Monosiga</taxon>
    </lineage>
</organism>
<protein>
    <submittedName>
        <fullName evidence="5">Uncharacterized protein</fullName>
    </submittedName>
</protein>
<keyword evidence="2" id="KW-0547">Nucleotide-binding</keyword>
<dbReference type="InParanoid" id="A9VC51"/>
<gene>
    <name evidence="5" type="ORF">MONBRDRAFT_34504</name>
</gene>
<dbReference type="RefSeq" id="XP_001750262.1">
    <property type="nucleotide sequence ID" value="XM_001750210.1"/>
</dbReference>
<dbReference type="GO" id="GO:0006457">
    <property type="term" value="P:protein folding"/>
    <property type="evidence" value="ECO:0000318"/>
    <property type="project" value="GO_Central"/>
</dbReference>
<feature type="compositionally biased region" description="Low complexity" evidence="4">
    <location>
        <begin position="482"/>
        <end position="501"/>
    </location>
</feature>
<comment type="similarity">
    <text evidence="1">Belongs to the heat shock protein 70 family.</text>
</comment>
<sequence length="784" mass="87151">MAAFGDKQRYLGESAKGKSVTSFRNTVTYFKNLIGRSYESEDVQEELKGVTVEHKAMEDGTVGFVVNHNGEEVTLGCKQVVAALLGHLKSCVDASLRSKAVDCVVGIPVYFNDAQRHAMLDACKIAGLNCLRLMNEPTAVALAYGIYKQDLPAEEEAPRRVVFVDFGHGSMQLALAELVKGKLKMVATSHCRVGGRKFTLAMRDHMVQQFKEQTGLDISAKPRPLLKLEQECEKLKKQMSANSQSLPINLECLYNDRDFRSAMSRDEFEELCAPLFKQIEDTIKEFGETIQSVHQVQLSDIASVELVGGSSRVPRVKRVLQEVFGQEPSTTLNCDEAVARGCALMAAIQSPTFRVRDFKVVDATPHSITITWENTKGGEDGHSEIYTRNGAMNASKMVEFEREADFTLGAEYTSPAEVVDALKTIGSFTIQGVKPSFDGQAQAVKVKVKMDEHGCFQIPEAFLIEKLPQEPEPEAAPEAEAEPAATEPETPAAEGETAAADAAKKTEAEKEPQKKKPKTHKKVALKVQASKPYVTSETALNSLIEAELQFKLEDQREREKHEAKNALEEYIYDMRDKVASIYEEFIKPDDSEKFRSTLTNVEDWLYDEGEDQPKKARRVYVQKLEELQETGNAVRSRAEEYETRPGAEEALRKAIVLVRKFLAEHAAGDEKYSHISEDDVKKVSSEVEKQEAMYNEKTTEQSKLSKYETPVLTTAQLLSAKQSLERICNPIINKPKPKVEPPKEAPAEESKPTEANADAEAAGDSSSEKKEGKEPVEAMDEDMD</sequence>
<dbReference type="eggNOG" id="KOG0103">
    <property type="taxonomic scope" value="Eukaryota"/>
</dbReference>
<dbReference type="SUPFAM" id="SSF53067">
    <property type="entry name" value="Actin-like ATPase domain"/>
    <property type="match status" value="2"/>
</dbReference>
<keyword evidence="6" id="KW-1185">Reference proteome</keyword>
<feature type="compositionally biased region" description="Low complexity" evidence="4">
    <location>
        <begin position="753"/>
        <end position="765"/>
    </location>
</feature>
<dbReference type="EMBL" id="CH991579">
    <property type="protein sequence ID" value="EDQ84921.1"/>
    <property type="molecule type" value="Genomic_DNA"/>
</dbReference>
<dbReference type="OMA" id="WEQSPEI"/>
<evidence type="ECO:0000313" key="5">
    <source>
        <dbReference type="EMBL" id="EDQ84921.1"/>
    </source>
</evidence>